<keyword evidence="4" id="KW-0677">Repeat</keyword>
<organism evidence="11">
    <name type="scientific">Janibacter sp. TYM3221</name>
    <dbReference type="NCBI Taxonomy" id="946335"/>
    <lineage>
        <taxon>Bacteria</taxon>
        <taxon>Bacillati</taxon>
        <taxon>Actinomycetota</taxon>
        <taxon>Actinomycetes</taxon>
        <taxon>Micrococcales</taxon>
        <taxon>Intrasporangiaceae</taxon>
        <taxon>Janibacter</taxon>
    </lineage>
</organism>
<dbReference type="GO" id="GO:0051213">
    <property type="term" value="F:dioxygenase activity"/>
    <property type="evidence" value="ECO:0007669"/>
    <property type="project" value="UniProtKB-KW"/>
</dbReference>
<evidence type="ECO:0000256" key="3">
    <source>
        <dbReference type="ARBA" id="ARBA00022723"/>
    </source>
</evidence>
<sequence>MSVQRLGYLGMEVSDVDAWRTFATSRLGAMESPAEGAGARFRLDSRSWRFEVTPGPSDDLALAGYEVDSEEALAAVKQRLEDFGVKVTTESRELAAERGVLGLISCNDPTDTRIEIYYGGTEVFEVPFASPTGVTGFRTGDQGMGHYVMAVPDVEAALDFYIQGLGFHLSDIIDWQLNPEMSARLYFLHCNGRHHTLALAALPGSKKLHHFMLETTSMDDVGLAYDRCVDDDAVVMTLGRHTNDHMVSFYGGTPSGFAVEFGWGARLVEPGWSVVRYDSISIWGHKFVGAPQAPA</sequence>
<dbReference type="AlphaFoldDB" id="L8B2S2"/>
<evidence type="ECO:0000313" key="11">
    <source>
        <dbReference type="EMBL" id="BAM76241.1"/>
    </source>
</evidence>
<dbReference type="Pfam" id="PF00903">
    <property type="entry name" value="Glyoxalase"/>
    <property type="match status" value="1"/>
</dbReference>
<evidence type="ECO:0000256" key="5">
    <source>
        <dbReference type="ARBA" id="ARBA00022797"/>
    </source>
</evidence>
<dbReference type="CDD" id="cd07252">
    <property type="entry name" value="BphC1-RGP6_N_like"/>
    <property type="match status" value="1"/>
</dbReference>
<evidence type="ECO:0000256" key="1">
    <source>
        <dbReference type="ARBA" id="ARBA00001954"/>
    </source>
</evidence>
<feature type="domain" description="VOC" evidence="10">
    <location>
        <begin position="143"/>
        <end position="264"/>
    </location>
</feature>
<dbReference type="InterPro" id="IPR000486">
    <property type="entry name" value="Xdiol_ring_cleave_dOase_1/2"/>
</dbReference>
<dbReference type="PROSITE" id="PS51819">
    <property type="entry name" value="VOC"/>
    <property type="match status" value="2"/>
</dbReference>
<evidence type="ECO:0000256" key="8">
    <source>
        <dbReference type="ARBA" id="ARBA00023004"/>
    </source>
</evidence>
<dbReference type="NCBIfam" id="TIGR03213">
    <property type="entry name" value="23dbph12diox"/>
    <property type="match status" value="1"/>
</dbReference>
<name>L8B2S2_9MICO</name>
<reference evidence="11" key="1">
    <citation type="submission" date="2012-07" db="EMBL/GenBank/DDBJ databases">
        <authorList>
            <person name="Nguyen A.T."/>
            <person name="Trinh H.T."/>
            <person name="Fukumitsu Y."/>
            <person name="Shimodaira J."/>
            <person name="Miyauchi K."/>
            <person name="Tokuda M."/>
            <person name="Kasai D."/>
            <person name="Masai E."/>
            <person name="Fukuda M."/>
        </authorList>
    </citation>
    <scope>NUCLEOTIDE SEQUENCE</scope>
    <source>
        <strain evidence="11">TYM3221</strain>
    </source>
</reference>
<protein>
    <submittedName>
        <fullName evidence="11">2,3-dihydroxybiphenyl 1,2-dioxygenase</fullName>
    </submittedName>
</protein>
<keyword evidence="8 9" id="KW-0408">Iron</keyword>
<reference evidence="11" key="2">
    <citation type="journal article" date="2013" name="J. Biosci. Bioeng.">
        <title>Gene cluster and regulation system for 1,1-dichloro-2,2-bis(4-chlorophenyl)ethylene (DDE) degradation in Janibacter sp. TYM3221.</title>
        <authorList>
            <person name="Thi Nguyen P.A."/>
            <person name="Thi Trinh T.H."/>
            <person name="Fukumitsu Y."/>
            <person name="Shimodaira J."/>
            <person name="Miyauchi K."/>
            <person name="Tokuda M."/>
            <person name="Kasai D."/>
            <person name="Masai E."/>
            <person name="Fukuda M."/>
        </authorList>
    </citation>
    <scope>NUCLEOTIDE SEQUENCE</scope>
    <source>
        <strain evidence="11">TYM3221</strain>
    </source>
</reference>
<keyword evidence="7 9" id="KW-0560">Oxidoreductase</keyword>
<evidence type="ECO:0000256" key="7">
    <source>
        <dbReference type="ARBA" id="ARBA00023002"/>
    </source>
</evidence>
<dbReference type="EMBL" id="AB733643">
    <property type="protein sequence ID" value="BAM76241.1"/>
    <property type="molecule type" value="Genomic_DNA"/>
</dbReference>
<comment type="similarity">
    <text evidence="2 9">Belongs to the extradiol ring-cleavage dioxygenase family.</text>
</comment>
<dbReference type="SUPFAM" id="SSF54593">
    <property type="entry name" value="Glyoxalase/Bleomycin resistance protein/Dihydroxybiphenyl dioxygenase"/>
    <property type="match status" value="2"/>
</dbReference>
<dbReference type="InterPro" id="IPR029068">
    <property type="entry name" value="Glyas_Bleomycin-R_OHBP_Dase"/>
</dbReference>
<dbReference type="InterPro" id="IPR037523">
    <property type="entry name" value="VOC_core"/>
</dbReference>
<evidence type="ECO:0000256" key="2">
    <source>
        <dbReference type="ARBA" id="ARBA00008784"/>
    </source>
</evidence>
<dbReference type="GO" id="GO:0042178">
    <property type="term" value="P:xenobiotic catabolic process"/>
    <property type="evidence" value="ECO:0007669"/>
    <property type="project" value="InterPro"/>
</dbReference>
<gene>
    <name evidence="11" type="primary">bphC</name>
</gene>
<keyword evidence="6 9" id="KW-0223">Dioxygenase</keyword>
<feature type="domain" description="VOC" evidence="10">
    <location>
        <begin position="5"/>
        <end position="119"/>
    </location>
</feature>
<evidence type="ECO:0000259" key="10">
    <source>
        <dbReference type="PROSITE" id="PS51819"/>
    </source>
</evidence>
<dbReference type="Gene3D" id="3.10.180.10">
    <property type="entry name" value="2,3-Dihydroxybiphenyl 1,2-Dioxygenase, domain 1"/>
    <property type="match status" value="2"/>
</dbReference>
<dbReference type="KEGG" id="ag:BAM76241"/>
<dbReference type="GO" id="GO:0008198">
    <property type="term" value="F:ferrous iron binding"/>
    <property type="evidence" value="ECO:0007669"/>
    <property type="project" value="InterPro"/>
</dbReference>
<comment type="cofactor">
    <cofactor evidence="1 9">
        <name>Fe(2+)</name>
        <dbReference type="ChEBI" id="CHEBI:29033"/>
    </cofactor>
</comment>
<evidence type="ECO:0000256" key="6">
    <source>
        <dbReference type="ARBA" id="ARBA00022964"/>
    </source>
</evidence>
<accession>L8B2S2</accession>
<proteinExistence type="inferred from homology"/>
<dbReference type="InterPro" id="IPR017626">
    <property type="entry name" value="DiOHbiphenyl_dOase"/>
</dbReference>
<keyword evidence="3" id="KW-0479">Metal-binding</keyword>
<keyword evidence="5 9" id="KW-0058">Aromatic hydrocarbons catabolism</keyword>
<dbReference type="InterPro" id="IPR004360">
    <property type="entry name" value="Glyas_Fos-R_dOase_dom"/>
</dbReference>
<dbReference type="Pfam" id="PF22632">
    <property type="entry name" value="BphC_D1"/>
    <property type="match status" value="1"/>
</dbReference>
<dbReference type="PROSITE" id="PS00082">
    <property type="entry name" value="EXTRADIOL_DIOXYGENAS"/>
    <property type="match status" value="1"/>
</dbReference>
<dbReference type="CDD" id="cd07237">
    <property type="entry name" value="BphC1-RGP6_C_like"/>
    <property type="match status" value="1"/>
</dbReference>
<evidence type="ECO:0000256" key="4">
    <source>
        <dbReference type="ARBA" id="ARBA00022737"/>
    </source>
</evidence>
<evidence type="ECO:0000256" key="9">
    <source>
        <dbReference type="RuleBase" id="RU000683"/>
    </source>
</evidence>